<keyword evidence="4" id="KW-0378">Hydrolase</keyword>
<dbReference type="RefSeq" id="WP_029118753.1">
    <property type="nucleotide sequence ID" value="NZ_ANBS01000072.1"/>
</dbReference>
<dbReference type="EMBL" id="POTL01000001">
    <property type="protein sequence ID" value="TLH53613.1"/>
    <property type="molecule type" value="Genomic_DNA"/>
</dbReference>
<evidence type="ECO:0000313" key="5">
    <source>
        <dbReference type="Proteomes" id="UP000309231"/>
    </source>
</evidence>
<organism evidence="4">
    <name type="scientific">Mycolicibacterium mucogenicum DSM 44124</name>
    <dbReference type="NCBI Taxonomy" id="1226753"/>
    <lineage>
        <taxon>Bacteria</taxon>
        <taxon>Bacillati</taxon>
        <taxon>Actinomycetota</taxon>
        <taxon>Actinomycetes</taxon>
        <taxon>Mycobacteriales</taxon>
        <taxon>Mycobacteriaceae</taxon>
        <taxon>Mycolicibacterium</taxon>
    </lineage>
</organism>
<dbReference type="InterPro" id="IPR053140">
    <property type="entry name" value="GDSL_Rv0518-like"/>
</dbReference>
<evidence type="ECO:0000313" key="3">
    <source>
        <dbReference type="EMBL" id="QPG67070.1"/>
    </source>
</evidence>
<sequence length="267" mass="29565">MTIGYSRYVALGDSQTEGLLDMDGTDDSAVRGFADRLAWRLNALQPGLQYANLAVRGRRISDVLDRQLPLARDMNPDLITSCIGMNDVTRPVRSFDKALEDMRRVHTELAATGATVVTTTFPDIARILPVGRVLSGRLRRINEVIRSDSAHFGFRLVDLSTATSMLDPATWAVDRVHGSPHGHQLFADAAAEALGLPGSDHRWAEVEGELVLPRLRERMYSQLMWAQNMLMPWVWRHTLGSSRGKGLEPKRPVMAPLDASPALSEAE</sequence>
<gene>
    <name evidence="3" type="ORF">C1S78_015785</name>
    <name evidence="4" type="ORF">C1S78_15745</name>
</gene>
<evidence type="ECO:0000256" key="1">
    <source>
        <dbReference type="SAM" id="MobiDB-lite"/>
    </source>
</evidence>
<reference evidence="3 5" key="3">
    <citation type="journal article" date="2019" name="Sci. Rep.">
        <title>Insight into the biology of Mycobacterium mucogenicum and Mycobacterium neoaurum clade members.</title>
        <authorList>
            <person name="Behra P.R.K."/>
            <person name="Pettersson B.M.F."/>
            <person name="Ramesh M."/>
            <person name="Dasgupta S."/>
            <person name="Kirsebom L.A."/>
        </authorList>
    </citation>
    <scope>NUCLEOTIDE SEQUENCE [LARGE SCALE GENOMIC DNA]</scope>
    <source>
        <strain evidence="3 5">DSM 44124</strain>
    </source>
</reference>
<name>A0A8H2PHD5_MYCMU</name>
<accession>A0A8H2PHD5</accession>
<dbReference type="Gene3D" id="3.40.50.1110">
    <property type="entry name" value="SGNH hydrolase"/>
    <property type="match status" value="1"/>
</dbReference>
<dbReference type="PANTHER" id="PTHR43784">
    <property type="entry name" value="GDSL-LIKE LIPASE/ACYLHYDROLASE, PUTATIVE (AFU_ORTHOLOGUE AFUA_2G00820)-RELATED"/>
    <property type="match status" value="1"/>
</dbReference>
<keyword evidence="5" id="KW-1185">Reference proteome</keyword>
<reference evidence="4" key="1">
    <citation type="submission" date="2018-01" db="EMBL/GenBank/DDBJ databases">
        <title>Comparative genomics of Mycobacterium mucogenicum and Mycobacterium neoaurum clade members emphasizing tRNA and non-coding RNA.</title>
        <authorList>
            <person name="Behra P.R.K."/>
            <person name="Pettersson B.M.F."/>
            <person name="Das S."/>
            <person name="Dasgupta S."/>
            <person name="Kirsebom L.A."/>
        </authorList>
    </citation>
    <scope>NUCLEOTIDE SEQUENCE</scope>
    <source>
        <strain evidence="4">DSM 44124</strain>
    </source>
</reference>
<dbReference type="InterPro" id="IPR013830">
    <property type="entry name" value="SGNH_hydro"/>
</dbReference>
<dbReference type="KEGG" id="mmuc:C1S78_015785"/>
<dbReference type="Proteomes" id="UP000309231">
    <property type="component" value="Chromosome"/>
</dbReference>
<protein>
    <submittedName>
        <fullName evidence="4">SGNH/GDSL hydrolase family protein</fullName>
    </submittedName>
</protein>
<dbReference type="PANTHER" id="PTHR43784:SF2">
    <property type="entry name" value="GDSL-LIKE LIPASE_ACYLHYDROLASE, PUTATIVE (AFU_ORTHOLOGUE AFUA_2G00820)-RELATED"/>
    <property type="match status" value="1"/>
</dbReference>
<dbReference type="EMBL" id="CP062008">
    <property type="protein sequence ID" value="QPG67070.1"/>
    <property type="molecule type" value="Genomic_DNA"/>
</dbReference>
<dbReference type="Pfam" id="PF13472">
    <property type="entry name" value="Lipase_GDSL_2"/>
    <property type="match status" value="1"/>
</dbReference>
<dbReference type="InterPro" id="IPR036514">
    <property type="entry name" value="SGNH_hydro_sf"/>
</dbReference>
<dbReference type="AlphaFoldDB" id="A0A8H2PHD5"/>
<dbReference type="SUPFAM" id="SSF52266">
    <property type="entry name" value="SGNH hydrolase"/>
    <property type="match status" value="1"/>
</dbReference>
<proteinExistence type="predicted"/>
<feature type="domain" description="SGNH hydrolase-type esterase" evidence="2">
    <location>
        <begin position="10"/>
        <end position="185"/>
    </location>
</feature>
<evidence type="ECO:0000259" key="2">
    <source>
        <dbReference type="Pfam" id="PF13472"/>
    </source>
</evidence>
<dbReference type="GeneID" id="76726389"/>
<dbReference type="CDD" id="cd01832">
    <property type="entry name" value="SGNH_hydrolase_like_1"/>
    <property type="match status" value="1"/>
</dbReference>
<dbReference type="GO" id="GO:0016787">
    <property type="term" value="F:hydrolase activity"/>
    <property type="evidence" value="ECO:0007669"/>
    <property type="project" value="UniProtKB-KW"/>
</dbReference>
<feature type="region of interest" description="Disordered" evidence="1">
    <location>
        <begin position="243"/>
        <end position="267"/>
    </location>
</feature>
<evidence type="ECO:0000313" key="4">
    <source>
        <dbReference type="EMBL" id="TLH53613.1"/>
    </source>
</evidence>
<reference evidence="3 5" key="2">
    <citation type="journal article" date="2019" name="BMC Evol. Biol.">
        <title>Comparative genomics of Mycobacterium mucogenicum and Mycobacterium neoaurum clade members emphasizing tRNA and non-coding RNA.</title>
        <authorList>
            <person name="Behra P.R.K."/>
            <person name="Pettersson B.M.F."/>
            <person name="Das S."/>
            <person name="Dasgupta S."/>
            <person name="Kirsebom L.A."/>
        </authorList>
    </citation>
    <scope>NUCLEOTIDE SEQUENCE [LARGE SCALE GENOMIC DNA]</scope>
    <source>
        <strain evidence="3 5">DSM 44124</strain>
    </source>
</reference>